<name>A0ABU2B6G8_9MICC</name>
<dbReference type="Proteomes" id="UP001183794">
    <property type="component" value="Unassembled WGS sequence"/>
</dbReference>
<evidence type="ECO:0000313" key="1">
    <source>
        <dbReference type="EMBL" id="MDR7348348.1"/>
    </source>
</evidence>
<dbReference type="InterPro" id="IPR001753">
    <property type="entry name" value="Enoyl-CoA_hydra/iso"/>
</dbReference>
<accession>A0ABU2B6G8</accession>
<sequence length="255" mass="27827">MTEPVRIDQQGHVGIIEFSRPPVNYFDYEMMHAICNAADELIDNHGSRAIVLCSTGKHFCAGADFSGDGIGDNRVAVTDKIYEEAIRLFGVRVPIIAAIQGAAVGGGLGVACAADFRIGTPSSRLHANFSSLGFHPGFGLSVSLPQILGHQKALEVFYASPRLKGEEAYEIGLLDRLVDEEDLRNEAVVFAQRIAEQAPLAVQSIKKTLRGDLPERVREVLERERAEQARLWETQDSDEGIAAAQERRTPQFIGG</sequence>
<evidence type="ECO:0000313" key="2">
    <source>
        <dbReference type="Proteomes" id="UP001183794"/>
    </source>
</evidence>
<dbReference type="CDD" id="cd06558">
    <property type="entry name" value="crotonase-like"/>
    <property type="match status" value="1"/>
</dbReference>
<reference evidence="1 2" key="1">
    <citation type="submission" date="2023-07" db="EMBL/GenBank/DDBJ databases">
        <title>Sequencing the genomes of 1000 actinobacteria strains.</title>
        <authorList>
            <person name="Klenk H.-P."/>
        </authorList>
    </citation>
    <scope>NUCLEOTIDE SEQUENCE [LARGE SCALE GENOMIC DNA]</scope>
    <source>
        <strain evidence="1 2">DSM 22966</strain>
    </source>
</reference>
<proteinExistence type="predicted"/>
<organism evidence="1 2">
    <name type="scientific">Enteractinococcus fodinae</name>
    <dbReference type="NCBI Taxonomy" id="684663"/>
    <lineage>
        <taxon>Bacteria</taxon>
        <taxon>Bacillati</taxon>
        <taxon>Actinomycetota</taxon>
        <taxon>Actinomycetes</taxon>
        <taxon>Micrococcales</taxon>
        <taxon>Micrococcaceae</taxon>
    </lineage>
</organism>
<dbReference type="InterPro" id="IPR029045">
    <property type="entry name" value="ClpP/crotonase-like_dom_sf"/>
</dbReference>
<dbReference type="Gene3D" id="3.90.226.10">
    <property type="entry name" value="2-enoyl-CoA Hydratase, Chain A, domain 1"/>
    <property type="match status" value="1"/>
</dbReference>
<keyword evidence="2" id="KW-1185">Reference proteome</keyword>
<dbReference type="PANTHER" id="PTHR43459">
    <property type="entry name" value="ENOYL-COA HYDRATASE"/>
    <property type="match status" value="1"/>
</dbReference>
<dbReference type="Pfam" id="PF00378">
    <property type="entry name" value="ECH_1"/>
    <property type="match status" value="1"/>
</dbReference>
<dbReference type="PANTHER" id="PTHR43459:SF1">
    <property type="entry name" value="EG:BACN32G11.4 PROTEIN"/>
    <property type="match status" value="1"/>
</dbReference>
<gene>
    <name evidence="1" type="ORF">J2S62_002605</name>
</gene>
<comment type="caution">
    <text evidence="1">The sequence shown here is derived from an EMBL/GenBank/DDBJ whole genome shotgun (WGS) entry which is preliminary data.</text>
</comment>
<protein>
    <submittedName>
        <fullName evidence="1">Enoyl-CoA hydratase/carnithine racemase</fullName>
    </submittedName>
</protein>
<dbReference type="EMBL" id="JAVDYJ010000001">
    <property type="protein sequence ID" value="MDR7348348.1"/>
    <property type="molecule type" value="Genomic_DNA"/>
</dbReference>
<dbReference type="RefSeq" id="WP_310175455.1">
    <property type="nucleotide sequence ID" value="NZ_BAABHE010000002.1"/>
</dbReference>
<dbReference type="SUPFAM" id="SSF52096">
    <property type="entry name" value="ClpP/crotonase"/>
    <property type="match status" value="1"/>
</dbReference>